<dbReference type="EMBL" id="OU963868">
    <property type="protein sequence ID" value="CAH0775359.1"/>
    <property type="molecule type" value="Genomic_DNA"/>
</dbReference>
<evidence type="ECO:0000256" key="4">
    <source>
        <dbReference type="ARBA" id="ARBA00022824"/>
    </source>
</evidence>
<keyword evidence="11" id="KW-1185">Reference proteome</keyword>
<evidence type="ECO:0000313" key="11">
    <source>
        <dbReference type="Proteomes" id="UP001152759"/>
    </source>
</evidence>
<evidence type="ECO:0000256" key="2">
    <source>
        <dbReference type="ARBA" id="ARBA00022064"/>
    </source>
</evidence>
<keyword evidence="4" id="KW-0256">Endoplasmic reticulum</keyword>
<feature type="transmembrane region" description="Helical" evidence="9">
    <location>
        <begin position="54"/>
        <end position="77"/>
    </location>
</feature>
<evidence type="ECO:0000313" key="10">
    <source>
        <dbReference type="EMBL" id="CAH0775359.1"/>
    </source>
</evidence>
<dbReference type="GO" id="GO:0005789">
    <property type="term" value="C:endoplasmic reticulum membrane"/>
    <property type="evidence" value="ECO:0007669"/>
    <property type="project" value="UniProtKB-SubCell"/>
</dbReference>
<keyword evidence="6" id="KW-0443">Lipid metabolism</keyword>
<keyword evidence="7 9" id="KW-0472">Membrane</keyword>
<dbReference type="InterPro" id="IPR009617">
    <property type="entry name" value="Seipin"/>
</dbReference>
<dbReference type="Proteomes" id="UP001152759">
    <property type="component" value="Chromosome 7"/>
</dbReference>
<evidence type="ECO:0000256" key="5">
    <source>
        <dbReference type="ARBA" id="ARBA00022989"/>
    </source>
</evidence>
<dbReference type="PANTHER" id="PTHR21212:SF0">
    <property type="entry name" value="SEIPIN"/>
    <property type="match status" value="1"/>
</dbReference>
<evidence type="ECO:0000256" key="6">
    <source>
        <dbReference type="ARBA" id="ARBA00023098"/>
    </source>
</evidence>
<keyword evidence="3 9" id="KW-0812">Transmembrane</keyword>
<dbReference type="Pfam" id="PF06775">
    <property type="entry name" value="Seipin"/>
    <property type="match status" value="1"/>
</dbReference>
<name>A0A9P0G2W0_BEMTA</name>
<gene>
    <name evidence="10" type="ORF">BEMITA_LOCUS11583</name>
</gene>
<dbReference type="GO" id="GO:0006629">
    <property type="term" value="P:lipid metabolic process"/>
    <property type="evidence" value="ECO:0007669"/>
    <property type="project" value="UniProtKB-KW"/>
</dbReference>
<evidence type="ECO:0000256" key="9">
    <source>
        <dbReference type="SAM" id="Phobius"/>
    </source>
</evidence>
<reference evidence="10" key="1">
    <citation type="submission" date="2021-12" db="EMBL/GenBank/DDBJ databases">
        <authorList>
            <person name="King R."/>
        </authorList>
    </citation>
    <scope>NUCLEOTIDE SEQUENCE</scope>
</reference>
<feature type="transmembrane region" description="Helical" evidence="9">
    <location>
        <begin position="245"/>
        <end position="267"/>
    </location>
</feature>
<feature type="region of interest" description="Disordered" evidence="8">
    <location>
        <begin position="295"/>
        <end position="344"/>
    </location>
</feature>
<evidence type="ECO:0000256" key="8">
    <source>
        <dbReference type="SAM" id="MobiDB-lite"/>
    </source>
</evidence>
<sequence>MLFRFLKNTFIYQFFYRRLDRIIFSRYRNLKRRTVETTINGATQVKNTVLNGGVLALVSAAIVWVSIFMYIAFYYAYMPSLSHTRPIHLHFKSCDEAKGICSFPSAHVQLTKRQQMLMVGQAYKIYVNLEMPESPANKELGMFMVCALMVDKNQFPASKSCRSAMLHYRSPLLHFLSTVVMSPFLIFGSIEEKQTLNLELYSNYEEDQSHPVTDVYVEIQSRHIELYSASLFIMAHLRGLRYVMFHWPIFSAIVGVSSNLFCIVFIFSLSYWRLYGYDDDHGHEYFYHMLRRRKSDGNMSDSDDEKSGDERPKSSSGESSKYITEFDVLDKDSPSDVGGSSGTS</sequence>
<comment type="subcellular location">
    <subcellularLocation>
        <location evidence="1">Endoplasmic reticulum membrane</location>
        <topology evidence="1">Multi-pass membrane protein</topology>
    </subcellularLocation>
</comment>
<protein>
    <recommendedName>
        <fullName evidence="2">Seipin</fullName>
    </recommendedName>
</protein>
<evidence type="ECO:0000256" key="3">
    <source>
        <dbReference type="ARBA" id="ARBA00022692"/>
    </source>
</evidence>
<dbReference type="GO" id="GO:0140042">
    <property type="term" value="P:lipid droplet formation"/>
    <property type="evidence" value="ECO:0007669"/>
    <property type="project" value="UniProtKB-ARBA"/>
</dbReference>
<accession>A0A9P0G2W0</accession>
<dbReference type="AlphaFoldDB" id="A0A9P0G2W0"/>
<dbReference type="PANTHER" id="PTHR21212">
    <property type="entry name" value="BERNARDINELLI-SEIP CONGENITAL LIPODYSTROPHY 2 HOMOLOG BSCL2 PROTEIN"/>
    <property type="match status" value="1"/>
</dbReference>
<dbReference type="CDD" id="cd23995">
    <property type="entry name" value="Seipin_BSCL2_like"/>
    <property type="match status" value="1"/>
</dbReference>
<evidence type="ECO:0000256" key="1">
    <source>
        <dbReference type="ARBA" id="ARBA00004477"/>
    </source>
</evidence>
<keyword evidence="5 9" id="KW-1133">Transmembrane helix</keyword>
<dbReference type="KEGG" id="btab:109032758"/>
<organism evidence="10 11">
    <name type="scientific">Bemisia tabaci</name>
    <name type="common">Sweetpotato whitefly</name>
    <name type="synonym">Aleurodes tabaci</name>
    <dbReference type="NCBI Taxonomy" id="7038"/>
    <lineage>
        <taxon>Eukaryota</taxon>
        <taxon>Metazoa</taxon>
        <taxon>Ecdysozoa</taxon>
        <taxon>Arthropoda</taxon>
        <taxon>Hexapoda</taxon>
        <taxon>Insecta</taxon>
        <taxon>Pterygota</taxon>
        <taxon>Neoptera</taxon>
        <taxon>Paraneoptera</taxon>
        <taxon>Hemiptera</taxon>
        <taxon>Sternorrhyncha</taxon>
        <taxon>Aleyrodoidea</taxon>
        <taxon>Aleyrodidae</taxon>
        <taxon>Aleyrodinae</taxon>
        <taxon>Bemisia</taxon>
    </lineage>
</organism>
<proteinExistence type="predicted"/>
<evidence type="ECO:0000256" key="7">
    <source>
        <dbReference type="ARBA" id="ARBA00023136"/>
    </source>
</evidence>